<keyword evidence="1" id="KW-0472">Membrane</keyword>
<sequence length="90" mass="9950">MCAPLIIISLLVLLILKFFFLRFIPFIVLIIGGIAALLGVVGMPFFIFAYRWPLLIAALAFVIATYILDRQRKARAAAQAGAPAAYRPEK</sequence>
<dbReference type="EMBL" id="MFIX01000040">
    <property type="protein sequence ID" value="OGG05701.1"/>
    <property type="molecule type" value="Genomic_DNA"/>
</dbReference>
<keyword evidence="1" id="KW-1133">Transmembrane helix</keyword>
<gene>
    <name evidence="2" type="ORF">A3F83_02020</name>
</gene>
<comment type="caution">
    <text evidence="2">The sequence shown here is derived from an EMBL/GenBank/DDBJ whole genome shotgun (WGS) entry which is preliminary data.</text>
</comment>
<evidence type="ECO:0000256" key="1">
    <source>
        <dbReference type="SAM" id="Phobius"/>
    </source>
</evidence>
<dbReference type="Proteomes" id="UP000179129">
    <property type="component" value="Unassembled WGS sequence"/>
</dbReference>
<feature type="transmembrane region" description="Helical" evidence="1">
    <location>
        <begin position="6"/>
        <end position="21"/>
    </location>
</feature>
<reference evidence="2 3" key="1">
    <citation type="journal article" date="2016" name="Nat. Commun.">
        <title>Thousands of microbial genomes shed light on interconnected biogeochemical processes in an aquifer system.</title>
        <authorList>
            <person name="Anantharaman K."/>
            <person name="Brown C.T."/>
            <person name="Hug L.A."/>
            <person name="Sharon I."/>
            <person name="Castelle C.J."/>
            <person name="Probst A.J."/>
            <person name="Thomas B.C."/>
            <person name="Singh A."/>
            <person name="Wilkins M.J."/>
            <person name="Karaoz U."/>
            <person name="Brodie E.L."/>
            <person name="Williams K.H."/>
            <person name="Hubbard S.S."/>
            <person name="Banfield J.F."/>
        </authorList>
    </citation>
    <scope>NUCLEOTIDE SEQUENCE [LARGE SCALE GENOMIC DNA]</scope>
</reference>
<protein>
    <submittedName>
        <fullName evidence="2">Uncharacterized protein</fullName>
    </submittedName>
</protein>
<organism evidence="2 3">
    <name type="scientific">Candidatus Glassbacteria bacterium RIFCSPLOWO2_12_FULL_58_11</name>
    <dbReference type="NCBI Taxonomy" id="1817867"/>
    <lineage>
        <taxon>Bacteria</taxon>
        <taxon>Candidatus Glassiibacteriota</taxon>
    </lineage>
</organism>
<proteinExistence type="predicted"/>
<evidence type="ECO:0000313" key="3">
    <source>
        <dbReference type="Proteomes" id="UP000179129"/>
    </source>
</evidence>
<dbReference type="AlphaFoldDB" id="A0A1F5YZV3"/>
<accession>A0A1F5YZV3</accession>
<feature type="transmembrane region" description="Helical" evidence="1">
    <location>
        <begin position="26"/>
        <end position="46"/>
    </location>
</feature>
<name>A0A1F5YZV3_9BACT</name>
<keyword evidence="1" id="KW-0812">Transmembrane</keyword>
<feature type="transmembrane region" description="Helical" evidence="1">
    <location>
        <begin position="52"/>
        <end position="68"/>
    </location>
</feature>
<evidence type="ECO:0000313" key="2">
    <source>
        <dbReference type="EMBL" id="OGG05701.1"/>
    </source>
</evidence>